<dbReference type="InterPro" id="IPR002109">
    <property type="entry name" value="Glutaredoxin"/>
</dbReference>
<evidence type="ECO:0000256" key="4">
    <source>
        <dbReference type="SAM" id="MobiDB-lite"/>
    </source>
</evidence>
<dbReference type="AlphaFoldDB" id="A0AAD2CN10"/>
<dbReference type="GO" id="GO:0005829">
    <property type="term" value="C:cytosol"/>
    <property type="evidence" value="ECO:0007669"/>
    <property type="project" value="TreeGrafter"/>
</dbReference>
<dbReference type="FunFam" id="3.40.30.10:FF:000012">
    <property type="entry name" value="Monothiol glutaredoxin"/>
    <property type="match status" value="2"/>
</dbReference>
<protein>
    <recommendedName>
        <fullName evidence="9">Glutaredoxin</fullName>
    </recommendedName>
</protein>
<dbReference type="InterPro" id="IPR033658">
    <property type="entry name" value="GRX_PICOT-like"/>
</dbReference>
<dbReference type="EMBL" id="CAKOGP040000702">
    <property type="protein sequence ID" value="CAJ1938290.1"/>
    <property type="molecule type" value="Genomic_DNA"/>
</dbReference>
<dbReference type="Pfam" id="PF00462">
    <property type="entry name" value="Glutaredoxin"/>
    <property type="match status" value="2"/>
</dbReference>
<accession>A0AAD2CN10</accession>
<keyword evidence="8" id="KW-1185">Reference proteome</keyword>
<dbReference type="PROSITE" id="PS51354">
    <property type="entry name" value="GLUTAREDOXIN_2"/>
    <property type="match status" value="2"/>
</dbReference>
<gene>
    <name evidence="7" type="ORF">CYCCA115_LOCUS6063</name>
</gene>
<evidence type="ECO:0000256" key="3">
    <source>
        <dbReference type="ARBA" id="ARBA00023014"/>
    </source>
</evidence>
<comment type="caution">
    <text evidence="7">The sequence shown here is derived from an EMBL/GenBank/DDBJ whole genome shotgun (WGS) entry which is preliminary data.</text>
</comment>
<dbReference type="GO" id="GO:0046872">
    <property type="term" value="F:metal ion binding"/>
    <property type="evidence" value="ECO:0007669"/>
    <property type="project" value="UniProtKB-KW"/>
</dbReference>
<dbReference type="GO" id="GO:0051536">
    <property type="term" value="F:iron-sulfur cluster binding"/>
    <property type="evidence" value="ECO:0007669"/>
    <property type="project" value="UniProtKB-KW"/>
</dbReference>
<evidence type="ECO:0000259" key="5">
    <source>
        <dbReference type="Pfam" id="PF00085"/>
    </source>
</evidence>
<dbReference type="NCBIfam" id="TIGR00365">
    <property type="entry name" value="Grx4 family monothiol glutaredoxin"/>
    <property type="match status" value="1"/>
</dbReference>
<dbReference type="PANTHER" id="PTHR10293">
    <property type="entry name" value="GLUTAREDOXIN FAMILY MEMBER"/>
    <property type="match status" value="1"/>
</dbReference>
<name>A0AAD2CN10_9STRA</name>
<dbReference type="CDD" id="cd03028">
    <property type="entry name" value="GRX_PICOT_like"/>
    <property type="match status" value="2"/>
</dbReference>
<dbReference type="GO" id="GO:0006879">
    <property type="term" value="P:intracellular iron ion homeostasis"/>
    <property type="evidence" value="ECO:0007669"/>
    <property type="project" value="TreeGrafter"/>
</dbReference>
<evidence type="ECO:0000256" key="1">
    <source>
        <dbReference type="ARBA" id="ARBA00022723"/>
    </source>
</evidence>
<evidence type="ECO:0000313" key="7">
    <source>
        <dbReference type="EMBL" id="CAJ1938290.1"/>
    </source>
</evidence>
<dbReference type="SUPFAM" id="SSF52833">
    <property type="entry name" value="Thioredoxin-like"/>
    <property type="match status" value="3"/>
</dbReference>
<feature type="region of interest" description="Disordered" evidence="4">
    <location>
        <begin position="118"/>
        <end position="138"/>
    </location>
</feature>
<feature type="domain" description="Glutaredoxin" evidence="6">
    <location>
        <begin position="263"/>
        <end position="327"/>
    </location>
</feature>
<dbReference type="Gene3D" id="3.40.30.10">
    <property type="entry name" value="Glutaredoxin"/>
    <property type="match status" value="3"/>
</dbReference>
<keyword evidence="3" id="KW-0411">Iron-sulfur</keyword>
<feature type="domain" description="Glutaredoxin" evidence="6">
    <location>
        <begin position="155"/>
        <end position="219"/>
    </location>
</feature>
<proteinExistence type="predicted"/>
<dbReference type="Pfam" id="PF00085">
    <property type="entry name" value="Thioredoxin"/>
    <property type="match status" value="1"/>
</dbReference>
<evidence type="ECO:0008006" key="9">
    <source>
        <dbReference type="Google" id="ProtNLM"/>
    </source>
</evidence>
<dbReference type="InterPro" id="IPR004480">
    <property type="entry name" value="Monothiol_GRX-rel"/>
</dbReference>
<feature type="domain" description="Thioredoxin" evidence="5">
    <location>
        <begin position="23"/>
        <end position="91"/>
    </location>
</feature>
<evidence type="ECO:0000313" key="8">
    <source>
        <dbReference type="Proteomes" id="UP001295423"/>
    </source>
</evidence>
<evidence type="ECO:0000259" key="6">
    <source>
        <dbReference type="Pfam" id="PF00462"/>
    </source>
</evidence>
<dbReference type="InterPro" id="IPR013766">
    <property type="entry name" value="Thioredoxin_domain"/>
</dbReference>
<dbReference type="GO" id="GO:0005634">
    <property type="term" value="C:nucleus"/>
    <property type="evidence" value="ECO:0007669"/>
    <property type="project" value="TreeGrafter"/>
</dbReference>
<organism evidence="7 8">
    <name type="scientific">Cylindrotheca closterium</name>
    <dbReference type="NCBI Taxonomy" id="2856"/>
    <lineage>
        <taxon>Eukaryota</taxon>
        <taxon>Sar</taxon>
        <taxon>Stramenopiles</taxon>
        <taxon>Ochrophyta</taxon>
        <taxon>Bacillariophyta</taxon>
        <taxon>Bacillariophyceae</taxon>
        <taxon>Bacillariophycidae</taxon>
        <taxon>Bacillariales</taxon>
        <taxon>Bacillariaceae</taxon>
        <taxon>Cylindrotheca</taxon>
    </lineage>
</organism>
<keyword evidence="1" id="KW-0479">Metal-binding</keyword>
<keyword evidence="2" id="KW-0408">Iron</keyword>
<dbReference type="InterPro" id="IPR036249">
    <property type="entry name" value="Thioredoxin-like_sf"/>
</dbReference>
<sequence length="348" mass="37554">MSKSSSASSLVEVSSSPLNIGTKSKAVLLFGASWHEACPQLEALLSALAGTAPDVFFAKIDAEENSDLSEQFQVTMVPTIILLNGGPTTDHIIVRMEGGFDPSHVTIGVQRLLSANEGLGSAEDSSSGPAVRPLPEDPEKELAARLDTLIKRDSVMLFMKGDPSAPKCGFSREAVELLQKHEVPFGSFDILSDDSVRQGLKKHSNWPTYPQIYVNGNLVGGLDVLKETAEEGSLKEQWGVTGPATVITPLQDRLASLVKRSDVMIFMKGLPSAPKCGFSRQMIGLLDESGVAYDAFNILEDSEVRQGLKEFSNWPTYPQLYVKGELVGGLDICKELAEDGDLVDTLKQ</sequence>
<reference evidence="7" key="1">
    <citation type="submission" date="2023-08" db="EMBL/GenBank/DDBJ databases">
        <authorList>
            <person name="Audoor S."/>
            <person name="Bilcke G."/>
        </authorList>
    </citation>
    <scope>NUCLEOTIDE SEQUENCE</scope>
</reference>
<dbReference type="PANTHER" id="PTHR10293:SF73">
    <property type="entry name" value="GLUTAREDOXIN-3"/>
    <property type="match status" value="1"/>
</dbReference>
<dbReference type="Proteomes" id="UP001295423">
    <property type="component" value="Unassembled WGS sequence"/>
</dbReference>
<evidence type="ECO:0000256" key="2">
    <source>
        <dbReference type="ARBA" id="ARBA00023004"/>
    </source>
</evidence>